<proteinExistence type="predicted"/>
<dbReference type="InterPro" id="IPR054257">
    <property type="entry name" value="DUF6988"/>
</dbReference>
<dbReference type="Proteomes" id="UP000192132">
    <property type="component" value="Unassembled WGS sequence"/>
</dbReference>
<organism evidence="1 2">
    <name type="scientific">Alkanindiges hydrocarboniclasticus</name>
    <dbReference type="NCBI Taxonomy" id="1907941"/>
    <lineage>
        <taxon>Bacteria</taxon>
        <taxon>Pseudomonadati</taxon>
        <taxon>Pseudomonadota</taxon>
        <taxon>Gammaproteobacteria</taxon>
        <taxon>Moraxellales</taxon>
        <taxon>Moraxellaceae</taxon>
        <taxon>Alkanindiges</taxon>
    </lineage>
</organism>
<evidence type="ECO:0000313" key="2">
    <source>
        <dbReference type="Proteomes" id="UP000192132"/>
    </source>
</evidence>
<evidence type="ECO:0000313" key="1">
    <source>
        <dbReference type="EMBL" id="ONG37761.1"/>
    </source>
</evidence>
<reference evidence="1 2" key="1">
    <citation type="submission" date="2016-10" db="EMBL/GenBank/DDBJ databases">
        <title>Draft Genome sequence of Alkanindiges sp. strain H1.</title>
        <authorList>
            <person name="Subhash Y."/>
            <person name="Lee S."/>
        </authorList>
    </citation>
    <scope>NUCLEOTIDE SEQUENCE [LARGE SCALE GENOMIC DNA]</scope>
    <source>
        <strain evidence="1 2">H1</strain>
    </source>
</reference>
<accession>A0A1S8CQP5</accession>
<dbReference type="Pfam" id="PF22491">
    <property type="entry name" value="DUF6988"/>
    <property type="match status" value="1"/>
</dbReference>
<gene>
    <name evidence="1" type="ORF">BKE30_13865</name>
</gene>
<dbReference type="AlphaFoldDB" id="A0A1S8CQP5"/>
<name>A0A1S8CQP5_9GAMM</name>
<dbReference type="EMBL" id="MLCN01000044">
    <property type="protein sequence ID" value="ONG37761.1"/>
    <property type="molecule type" value="Genomic_DNA"/>
</dbReference>
<sequence length="98" mass="11474">MQHLVEFKKYHLKALNSLVHTGKHAFIRSSLGFDPSMIDTLMRQSNNLVSAAVHIMFKHSIPDKQHFLLGLHEKYRECFYMEQDVDPNMKATIDARFK</sequence>
<keyword evidence="2" id="KW-1185">Reference proteome</keyword>
<dbReference type="OrthoDB" id="6058394at2"/>
<protein>
    <submittedName>
        <fullName evidence="1">Uncharacterized protein</fullName>
    </submittedName>
</protein>
<comment type="caution">
    <text evidence="1">The sequence shown here is derived from an EMBL/GenBank/DDBJ whole genome shotgun (WGS) entry which is preliminary data.</text>
</comment>